<keyword evidence="4" id="KW-0997">Cell inner membrane</keyword>
<feature type="transmembrane region" description="Helical" evidence="4">
    <location>
        <begin position="12"/>
        <end position="41"/>
    </location>
</feature>
<feature type="transmembrane region" description="Helical" evidence="4">
    <location>
        <begin position="217"/>
        <end position="243"/>
    </location>
</feature>
<dbReference type="RefSeq" id="WP_085070974.1">
    <property type="nucleotide sequence ID" value="NZ_CP019706.1"/>
</dbReference>
<dbReference type="CDD" id="cd17489">
    <property type="entry name" value="MFS_YfcJ_like"/>
    <property type="match status" value="1"/>
</dbReference>
<evidence type="ECO:0000259" key="5">
    <source>
        <dbReference type="PROSITE" id="PS50850"/>
    </source>
</evidence>
<dbReference type="NCBIfam" id="NF009048">
    <property type="entry name" value="PRK12382.1"/>
    <property type="match status" value="1"/>
</dbReference>
<feature type="domain" description="Major facilitator superfamily (MFS) profile" evidence="5">
    <location>
        <begin position="110"/>
        <end position="398"/>
    </location>
</feature>
<reference evidence="6 7" key="1">
    <citation type="submission" date="2017-02" db="EMBL/GenBank/DDBJ databases">
        <title>Complete genome sequence of the drought resistance-promoting endophyte Pantoea alhagi LTYR-11Z.</title>
        <authorList>
            <person name="Zhang L."/>
        </authorList>
    </citation>
    <scope>NUCLEOTIDE SEQUENCE [LARGE SCALE GENOMIC DNA]</scope>
    <source>
        <strain evidence="6 7">LTYR-11Z</strain>
    </source>
</reference>
<dbReference type="AlphaFoldDB" id="A0A1W6B765"/>
<dbReference type="InterPro" id="IPR011701">
    <property type="entry name" value="MFS"/>
</dbReference>
<evidence type="ECO:0000256" key="3">
    <source>
        <dbReference type="ARBA" id="ARBA00023136"/>
    </source>
</evidence>
<evidence type="ECO:0000313" key="6">
    <source>
        <dbReference type="EMBL" id="ARJ42921.1"/>
    </source>
</evidence>
<feature type="transmembrane region" description="Helical" evidence="4">
    <location>
        <begin position="47"/>
        <end position="65"/>
    </location>
</feature>
<feature type="transmembrane region" description="Helical" evidence="4">
    <location>
        <begin position="305"/>
        <end position="327"/>
    </location>
</feature>
<dbReference type="EMBL" id="CP019706">
    <property type="protein sequence ID" value="ARJ42921.1"/>
    <property type="molecule type" value="Genomic_DNA"/>
</dbReference>
<dbReference type="OrthoDB" id="322544at2"/>
<keyword evidence="4" id="KW-1003">Cell membrane</keyword>
<dbReference type="InterPro" id="IPR052714">
    <property type="entry name" value="MFS_Exporter"/>
</dbReference>
<feature type="transmembrane region" description="Helical" evidence="4">
    <location>
        <begin position="111"/>
        <end position="130"/>
    </location>
</feature>
<dbReference type="InterPro" id="IPR036259">
    <property type="entry name" value="MFS_trans_sf"/>
</dbReference>
<dbReference type="KEGG" id="palh:B1H58_13405"/>
<protein>
    <recommendedName>
        <fullName evidence="4">Uncharacterized MFS-type transporter B1H58_13405</fullName>
    </recommendedName>
</protein>
<dbReference type="HAMAP" id="MF_02091">
    <property type="entry name" value="MFS_YfcJ"/>
    <property type="match status" value="1"/>
</dbReference>
<feature type="transmembrane region" description="Helical" evidence="4">
    <location>
        <begin position="176"/>
        <end position="197"/>
    </location>
</feature>
<organism evidence="6 7">
    <name type="scientific">Pantoea alhagi</name>
    <dbReference type="NCBI Taxonomy" id="1891675"/>
    <lineage>
        <taxon>Bacteria</taxon>
        <taxon>Pseudomonadati</taxon>
        <taxon>Pseudomonadota</taxon>
        <taxon>Gammaproteobacteria</taxon>
        <taxon>Enterobacterales</taxon>
        <taxon>Erwiniaceae</taxon>
        <taxon>Pantoea</taxon>
    </lineage>
</organism>
<keyword evidence="2 4" id="KW-1133">Transmembrane helix</keyword>
<evidence type="ECO:0000256" key="4">
    <source>
        <dbReference type="HAMAP-Rule" id="MF_02091"/>
    </source>
</evidence>
<dbReference type="Gene3D" id="1.20.1250.20">
    <property type="entry name" value="MFS general substrate transporter like domains"/>
    <property type="match status" value="1"/>
</dbReference>
<proteinExistence type="inferred from homology"/>
<dbReference type="SUPFAM" id="SSF103473">
    <property type="entry name" value="MFS general substrate transporter"/>
    <property type="match status" value="1"/>
</dbReference>
<evidence type="ECO:0000313" key="7">
    <source>
        <dbReference type="Proteomes" id="UP000192900"/>
    </source>
</evidence>
<sequence length="398" mass="40908">MSETTINSSSRSTALVACTSFAVFLTYLTAGLALPVIPLFVHQELGYSNLMVGVAVGIQFFATLLTRGLAGKRADRHGAKITTQQGMMAIALVGVAYLLAAQLALPAAGKFALLALGRLLLGFGESLLLTGNMTWGLGLVGPKRSGLVMSWNGMAIYGALAAGAPLGLWIHAHWGFSGLGVVALVLPLLALALNSRIRAVPTQSGERPSLWRVVGQILSPGSALALQGVGFAVIGTFTSLWFAERHWGNAGFALSAFGGAFVLMRIFFGNLPDRLGGVRVAVASLAIEAAGLVLLGFSFNGWMALAGAALTGCGCSLVFPALGVEVVKRVAPQVRGTALGGFAAFQDVAYGISGPLTGLLATSLGYGSVYFAAAACALLGLLLSLLMVRQVKTPSALS</sequence>
<keyword evidence="7" id="KW-1185">Reference proteome</keyword>
<accession>A0A1W6B765</accession>
<dbReference type="GO" id="GO:0022857">
    <property type="term" value="F:transmembrane transporter activity"/>
    <property type="evidence" value="ECO:0007669"/>
    <property type="project" value="UniProtKB-UniRule"/>
</dbReference>
<feature type="transmembrane region" description="Helical" evidence="4">
    <location>
        <begin position="339"/>
        <end position="361"/>
    </location>
</feature>
<evidence type="ECO:0000256" key="2">
    <source>
        <dbReference type="ARBA" id="ARBA00022989"/>
    </source>
</evidence>
<dbReference type="PANTHER" id="PTHR23531">
    <property type="entry name" value="QUINOLENE RESISTANCE PROTEIN NORA"/>
    <property type="match status" value="1"/>
</dbReference>
<dbReference type="NCBIfam" id="NF003477">
    <property type="entry name" value="PRK05122.1"/>
    <property type="match status" value="1"/>
</dbReference>
<feature type="transmembrane region" description="Helical" evidence="4">
    <location>
        <begin position="249"/>
        <end position="268"/>
    </location>
</feature>
<comment type="similarity">
    <text evidence="4">Belongs to the major facilitator superfamily. YfcJ family.</text>
</comment>
<keyword evidence="1 4" id="KW-0812">Transmembrane</keyword>
<feature type="transmembrane region" description="Helical" evidence="4">
    <location>
        <begin position="151"/>
        <end position="170"/>
    </location>
</feature>
<comment type="subcellular location">
    <subcellularLocation>
        <location evidence="4">Cell inner membrane</location>
        <topology evidence="4">Multi-pass membrane protein</topology>
    </subcellularLocation>
</comment>
<keyword evidence="4" id="KW-0813">Transport</keyword>
<feature type="transmembrane region" description="Helical" evidence="4">
    <location>
        <begin position="367"/>
        <end position="388"/>
    </location>
</feature>
<gene>
    <name evidence="6" type="ORF">B1H58_13405</name>
</gene>
<feature type="transmembrane region" description="Helical" evidence="4">
    <location>
        <begin position="280"/>
        <end position="299"/>
    </location>
</feature>
<keyword evidence="3 4" id="KW-0472">Membrane</keyword>
<evidence type="ECO:0000256" key="1">
    <source>
        <dbReference type="ARBA" id="ARBA00022692"/>
    </source>
</evidence>
<dbReference type="Proteomes" id="UP000192900">
    <property type="component" value="Chromosome"/>
</dbReference>
<dbReference type="PANTHER" id="PTHR23531:SF1">
    <property type="entry name" value="QUINOLENE RESISTANCE PROTEIN NORA"/>
    <property type="match status" value="1"/>
</dbReference>
<dbReference type="STRING" id="1891675.B1H58_13405"/>
<feature type="transmembrane region" description="Helical" evidence="4">
    <location>
        <begin position="86"/>
        <end position="105"/>
    </location>
</feature>
<dbReference type="InterPro" id="IPR037541">
    <property type="entry name" value="MFS_YfcJ"/>
</dbReference>
<dbReference type="Pfam" id="PF07690">
    <property type="entry name" value="MFS_1"/>
    <property type="match status" value="1"/>
</dbReference>
<dbReference type="GO" id="GO:0005886">
    <property type="term" value="C:plasma membrane"/>
    <property type="evidence" value="ECO:0007669"/>
    <property type="project" value="UniProtKB-SubCell"/>
</dbReference>
<dbReference type="PROSITE" id="PS50850">
    <property type="entry name" value="MFS"/>
    <property type="match status" value="1"/>
</dbReference>
<dbReference type="InterPro" id="IPR020846">
    <property type="entry name" value="MFS_dom"/>
</dbReference>
<name>A0A1W6B765_9GAMM</name>